<dbReference type="SUPFAM" id="SSF74650">
    <property type="entry name" value="Galactose mutarotase-like"/>
    <property type="match status" value="2"/>
</dbReference>
<dbReference type="InterPro" id="IPR037820">
    <property type="entry name" value="GH94N_NdvB"/>
</dbReference>
<dbReference type="EMBL" id="SIUB01000004">
    <property type="protein sequence ID" value="TBN53507.1"/>
    <property type="molecule type" value="Genomic_DNA"/>
</dbReference>
<dbReference type="Pfam" id="PF17167">
    <property type="entry name" value="Glyco_hydro_94"/>
    <property type="match status" value="1"/>
</dbReference>
<dbReference type="Gene3D" id="2.60.420.10">
    <property type="entry name" value="Maltose phosphorylase, domain 3"/>
    <property type="match status" value="1"/>
</dbReference>
<dbReference type="Pfam" id="PF06165">
    <property type="entry name" value="GH94_b-supersand"/>
    <property type="match status" value="2"/>
</dbReference>
<evidence type="ECO:0000313" key="8">
    <source>
        <dbReference type="Proteomes" id="UP000291613"/>
    </source>
</evidence>
<dbReference type="InterPro" id="IPR033432">
    <property type="entry name" value="GH94_catalytic"/>
</dbReference>
<sequence length="2867" mass="310013">MLLYAQSLIARRRVTPPWNDVSPVREEMFGAERLEQHAESLAAAQPVTADPPSVRSLRSRLDDNARALLLAYRASAEELESGRDVVPAAEWLLDNYHLVEDQIREIREDLPAGYYRQLPKLATGPFAGYPRVLGIAWAFVAHTDSHFDPATLARFVTAYQRVQPLTIGELWAAPITLRIVLIENLRRLADQIDAGRTARADAEALANRLRVAGGDRSALDADIATRSAGPVSELFAAQLAKRFRDQDPRTNPALEWLDARLTLQGSSIDEAVRHAQQRQGASNVTIRNIITSMRLISDIDWAELFESVSLVDARLREASDFAAMDFATRNLYRGAIEQLARGSSASELEVADAALEATRNAERSVRQDDFGRGRDPGFHLIAEGRPALERTIGFRPPPALRFYRFSVRLGIGGYVSAILVVACVLLAAVFSALASHGAGAGWLLVIAALAFAPATDVATALINRLISWSFGAHVLPGLDLSTGVPSSHRTLVAMPTMLTGEADLLEHIGRLEIHHLAGAGGDLTFALVSDGVDAEHETLEGDDTLLAAGAAAIARLNARYGPGPAGDRFLLLHRRRLFNAEEGVWMGWERKRGKLHELNRLLRGATDTTFAAETGLHARVPTDVRFVITLDADTRLPRDAAARLIGKMAHSLNRPTFDATGHRVVGGYGILQPRVTPSLPIGREGSIYQRAFSAPGGVDPYAAAVSDVYQDLFGEGSYTGKGIYDVDAFEAALLGRTPDNAMLSHDLFEGVFARAGLASDVEVIEDFPSRYDVAARRQHRWTRGDWQLLPWVFGIGQGRSGLPGVGRGKMLDNLRRSLAAPALLATLAACWLLPLPAAVLGVLAVVAAAAIPAALALIFAVVPARAGVHLGAHNRRLVADLKLASAQLGLQLAFLPDQAWRMGDAIIRTLVRVFRTRRLLLQWTTAAQSTATPRLDLPGFYGLMGGGTLLGVGLCLFCLLIAPASWPLILPFAVAWGAAPALALWVSRSPKPALGRALTADEATELRLIARRTWRFFETFVTPADSMLPPDNFQEDPKPVVARRTSPTNVGIYLLSAVAARDFGWAGVTETVERIEATFASLRTLQRHRGHFLNWYGTANGEPLIPAYVSTVDSGNLAGHLIALANACEEWAQAPSVRDAREGFTDDLALARQALAILVPNGDVRGAAIAAILDEIDAQLRGSVALVTLAPALARLADKALRLARDSLPPADSDGESDFTFWIGAFARSVASQARDRAGDSSALDARLSAIAAEARATALEMDFAFLLDPERKLLSIGYSLPDNRLDPSCYDLLASEARLASLFAIAKGDAPTRHWFRLGRTATPIGGGSALVSWSGSMFEYLMPSLVMRAPAGSLLDETNRLVVSRQQEYGRALSAPWGVSESAYNARDLEFTYQYSNFGVPGLGLKRGLADNAVIAPYATGLAAMVDPQGARANFARLAELGANGQYGFYEALDFTRSRLPDGASVAIVRNYMAHHQGMTIVALANVLHGGSMRARFHREPMIQACELLLQERMPRDVAVAQPRAEEVKATPDEIAKVSTVRHVTPSTAETPVTHVLSNGRYAVMLTAEGTGYSRWRDLAVTRWRADPTLDDLGSFVLLRDVGSGRVWSASAQPLGAAGPAQEVTFGEDHATFVRRDGALTTTMDILVSGEIDGEVRRVKLANTGRAAIEIELTSYSEVVLAPPASDTAHPAFSKLFVVTEHLAEFGALIATRRPRTKGEAAVCAAHFAVVEGESSADPEYETDRAKFLGRSLSPAEAFARRAASPLSNTVGTVLDPVFAIRRRVIVPPGGTARVSFWTVVAPSRAELLDLVDTHLDRSAFDRAKTLAWTQAQVQLRHLGVTADEAADFQRLAAPLLYPDARFRAPSDVIVRGSGAQSGLWPYSVSGDLPIVLLRIDDVEDMAQVRQLLRAHEYWRIKQIGVDLVIINEHASSYLQDLQIAIDIAVRSSQSRPRFGDAPAQGAVHALRADLLTLEGRNLILSVARVVLVARHGSISAQLARLPKPAVRAAPAARANSRPAAMASRSPDPADALEFFNELGGFGKDGREYVTILDRGRTTPAPWINVIANRSFGFQVSAGGSGGAWSENSRENQLTPWSNDPVADPAGEALYLRDEETGAFWTATAQPISDGGRYVARHGFGYSRFEHEANGVALELTQFVPVDDPIKISRLTLRNMTDRPRRLSVTAFAEWTLGSTRSNSAPFVVTAIDGDTGALFARNPWGSAFPGRVAFADLAGRQTGWTADRCEFLGRHGGPHAPAALLRSSPLGRAAGAGLDPCAALSTGVTLAPNESVEVVWLLGQSIGDDEARALVRRYREADLDAVLAAVTEGWEKRLGAVHVRTPDRAMDVMLNGWLLYQALGCRIWARTGFYQASGAYGFRDQMQDGMALSLTDPAETRSHLLRASSRQFPEGDVQHWWLPHSGQGVRTRISDDRVWLSFAVATYVASSGDAAVLDEETPFLDGPLLKPGEHDAFFQPMESADRASVFEHCARGLDQCVALTGPLGLPLMGTGDWNDGMNRVGEGGAGESVWLGWLFIRAVALFAPLAEARDPARAARWREHAETVRASIEREAWDGAWYRRATFDDGAWLGSTTSEECRIDSIAQTWAVLSGAAEPARAAQAMASVDAHLIRRNEAIAVLFTPPFVSTIHDPGYIKGYPAGLRENGGQYSHAAMWAILAFAKLGAGAKAHELFALLNPINHARDPAGAERYKVEPYVVAADVYSVAPHAGRGGWTWYTGSAAWMYRAGLEGILGVSRQGAALLVAPCIPDDWPGFEATITVDSTRCRIEVRRSSDDVGSTVLDGQTVTRTEDGVRIPLDRSDHDLTLILPVQRPLPEQNPSSIAHPARVAAIKDSSERIASSLHR</sequence>
<keyword evidence="2 7" id="KW-0808">Transferase</keyword>
<dbReference type="PANTHER" id="PTHR37469:SF2">
    <property type="entry name" value="CELLOBIONIC ACID PHOSPHORYLASE"/>
    <property type="match status" value="1"/>
</dbReference>
<dbReference type="Gene3D" id="1.50.10.10">
    <property type="match status" value="1"/>
</dbReference>
<accession>A0A4Q9GPI7</accession>
<feature type="transmembrane region" description="Helical" evidence="3">
    <location>
        <begin position="968"/>
        <end position="986"/>
    </location>
</feature>
<dbReference type="InterPro" id="IPR052047">
    <property type="entry name" value="GH94_Enzymes"/>
</dbReference>
<feature type="domain" description="Glycosyl hydrolase 94 catalytic" evidence="6">
    <location>
        <begin position="2333"/>
        <end position="2756"/>
    </location>
</feature>
<dbReference type="Pfam" id="PF10091">
    <property type="entry name" value="Glycoamylase"/>
    <property type="match status" value="1"/>
</dbReference>
<feature type="transmembrane region" description="Helical" evidence="3">
    <location>
        <begin position="940"/>
        <end position="962"/>
    </location>
</feature>
<feature type="transmembrane region" description="Helical" evidence="3">
    <location>
        <begin position="411"/>
        <end position="434"/>
    </location>
</feature>
<dbReference type="GO" id="GO:0030246">
    <property type="term" value="F:carbohydrate binding"/>
    <property type="evidence" value="ECO:0007669"/>
    <property type="project" value="InterPro"/>
</dbReference>
<dbReference type="InterPro" id="IPR019282">
    <property type="entry name" value="Glycoamylase-like_cons_dom"/>
</dbReference>
<dbReference type="OrthoDB" id="9769991at2"/>
<feature type="domain" description="Glycoamylase-like" evidence="5">
    <location>
        <begin position="1294"/>
        <end position="1492"/>
    </location>
</feature>
<dbReference type="InterPro" id="IPR037824">
    <property type="entry name" value="GH94N_2_NdvB"/>
</dbReference>
<dbReference type="SMART" id="SM01068">
    <property type="entry name" value="CBM_X"/>
    <property type="match status" value="2"/>
</dbReference>
<evidence type="ECO:0000259" key="4">
    <source>
        <dbReference type="Pfam" id="PF06165"/>
    </source>
</evidence>
<gene>
    <name evidence="7" type="ORF">EYR15_10900</name>
</gene>
<dbReference type="Proteomes" id="UP000291613">
    <property type="component" value="Unassembled WGS sequence"/>
</dbReference>
<feature type="transmembrane region" description="Helical" evidence="3">
    <location>
        <begin position="840"/>
        <end position="862"/>
    </location>
</feature>
<dbReference type="GO" id="GO:0005975">
    <property type="term" value="P:carbohydrate metabolic process"/>
    <property type="evidence" value="ECO:0007669"/>
    <property type="project" value="InterPro"/>
</dbReference>
<evidence type="ECO:0000313" key="7">
    <source>
        <dbReference type="EMBL" id="TBN53507.1"/>
    </source>
</evidence>
<feature type="transmembrane region" description="Helical" evidence="3">
    <location>
        <begin position="440"/>
        <end position="462"/>
    </location>
</feature>
<proteinExistence type="predicted"/>
<dbReference type="CDD" id="cd11753">
    <property type="entry name" value="GH94N_ChvB_NdvB_2_like"/>
    <property type="match status" value="1"/>
</dbReference>
<evidence type="ECO:0000256" key="1">
    <source>
        <dbReference type="ARBA" id="ARBA00022676"/>
    </source>
</evidence>
<evidence type="ECO:0000259" key="6">
    <source>
        <dbReference type="Pfam" id="PF17167"/>
    </source>
</evidence>
<dbReference type="CDD" id="cd11756">
    <property type="entry name" value="GH94N_ChvB_NdvB_1_like"/>
    <property type="match status" value="1"/>
</dbReference>
<protein>
    <submittedName>
        <fullName evidence="7">Glycosyl transferase</fullName>
    </submittedName>
</protein>
<comment type="caution">
    <text evidence="7">The sequence shown here is derived from an EMBL/GenBank/DDBJ whole genome shotgun (WGS) entry which is preliminary data.</text>
</comment>
<evidence type="ECO:0000256" key="3">
    <source>
        <dbReference type="SAM" id="Phobius"/>
    </source>
</evidence>
<reference evidence="7 8" key="1">
    <citation type="submission" date="2019-02" db="EMBL/GenBank/DDBJ databases">
        <title>Hansschlegelia quercus sp. nov., a novel methylotrophic bacterium from buds of oak (Quercus robur L.).</title>
        <authorList>
            <person name="Agafonova N.V."/>
            <person name="Kaparullina E.N."/>
            <person name="Grouzdev D.S."/>
            <person name="Doronina N.V."/>
        </authorList>
    </citation>
    <scope>NUCLEOTIDE SEQUENCE [LARGE SCALE GENOMIC DNA]</scope>
    <source>
        <strain evidence="7 8">Dub</strain>
    </source>
</reference>
<dbReference type="SUPFAM" id="SSF48208">
    <property type="entry name" value="Six-hairpin glycosidases"/>
    <property type="match status" value="1"/>
</dbReference>
<dbReference type="Gene3D" id="2.70.98.40">
    <property type="entry name" value="Glycoside hydrolase, family 65, N-terminal domain"/>
    <property type="match status" value="2"/>
</dbReference>
<feature type="domain" description="Glycosyl hydrolase 94 supersandwich" evidence="4">
    <location>
        <begin position="2049"/>
        <end position="2319"/>
    </location>
</feature>
<dbReference type="InterPro" id="IPR012341">
    <property type="entry name" value="6hp_glycosidase-like_sf"/>
</dbReference>
<feature type="domain" description="Glycosyl hydrolase 94 supersandwich" evidence="4">
    <location>
        <begin position="1544"/>
        <end position="1818"/>
    </location>
</feature>
<dbReference type="GO" id="GO:0016757">
    <property type="term" value="F:glycosyltransferase activity"/>
    <property type="evidence" value="ECO:0007669"/>
    <property type="project" value="UniProtKB-KW"/>
</dbReference>
<name>A0A4Q9GPI7_9HYPH</name>
<keyword evidence="3" id="KW-0812">Transmembrane</keyword>
<keyword evidence="3" id="KW-0472">Membrane</keyword>
<keyword evidence="3" id="KW-1133">Transmembrane helix</keyword>
<dbReference type="PANTHER" id="PTHR37469">
    <property type="entry name" value="CELLOBIONIC ACID PHOSPHORYLASE-RELATED"/>
    <property type="match status" value="1"/>
</dbReference>
<keyword evidence="1" id="KW-0328">Glycosyltransferase</keyword>
<evidence type="ECO:0000256" key="2">
    <source>
        <dbReference type="ARBA" id="ARBA00022679"/>
    </source>
</evidence>
<dbReference type="InterPro" id="IPR010383">
    <property type="entry name" value="Glyco_hydrolase_94_b-supersand"/>
</dbReference>
<evidence type="ECO:0000259" key="5">
    <source>
        <dbReference type="Pfam" id="PF10091"/>
    </source>
</evidence>
<dbReference type="InterPro" id="IPR037018">
    <property type="entry name" value="GH65_N"/>
</dbReference>
<organism evidence="7 8">
    <name type="scientific">Hansschlegelia quercus</name>
    <dbReference type="NCBI Taxonomy" id="2528245"/>
    <lineage>
        <taxon>Bacteria</taxon>
        <taxon>Pseudomonadati</taxon>
        <taxon>Pseudomonadota</taxon>
        <taxon>Alphaproteobacteria</taxon>
        <taxon>Hyphomicrobiales</taxon>
        <taxon>Methylopilaceae</taxon>
        <taxon>Hansschlegelia</taxon>
    </lineage>
</organism>
<keyword evidence="8" id="KW-1185">Reference proteome</keyword>
<dbReference type="RefSeq" id="WP_131003563.1">
    <property type="nucleotide sequence ID" value="NZ_JBHSZR010000007.1"/>
</dbReference>
<dbReference type="Gene3D" id="1.50.10.140">
    <property type="match status" value="1"/>
</dbReference>
<dbReference type="InterPro" id="IPR008928">
    <property type="entry name" value="6-hairpin_glycosidase_sf"/>
</dbReference>
<feature type="transmembrane region" description="Helical" evidence="3">
    <location>
        <begin position="817"/>
        <end position="834"/>
    </location>
</feature>
<dbReference type="InterPro" id="IPR011013">
    <property type="entry name" value="Gal_mutarotase_sf_dom"/>
</dbReference>